<organism evidence="1 2">
    <name type="scientific">Aspergillus pseudodeflectus</name>
    <dbReference type="NCBI Taxonomy" id="176178"/>
    <lineage>
        <taxon>Eukaryota</taxon>
        <taxon>Fungi</taxon>
        <taxon>Dikarya</taxon>
        <taxon>Ascomycota</taxon>
        <taxon>Pezizomycotina</taxon>
        <taxon>Eurotiomycetes</taxon>
        <taxon>Eurotiomycetidae</taxon>
        <taxon>Eurotiales</taxon>
        <taxon>Aspergillaceae</taxon>
        <taxon>Aspergillus</taxon>
        <taxon>Aspergillus subgen. Nidulantes</taxon>
    </lineage>
</organism>
<protein>
    <submittedName>
        <fullName evidence="1">Uncharacterized protein</fullName>
    </submittedName>
</protein>
<accession>A0ABR4JTT1</accession>
<dbReference type="Proteomes" id="UP001610444">
    <property type="component" value="Unassembled WGS sequence"/>
</dbReference>
<name>A0ABR4JTT1_9EURO</name>
<dbReference type="GeneID" id="98156398"/>
<proteinExistence type="predicted"/>
<keyword evidence="2" id="KW-1185">Reference proteome</keyword>
<gene>
    <name evidence="1" type="ORF">BJX68DRAFT_244005</name>
</gene>
<sequence length="56" mass="6435">MQLFTLDGNFGLAANEMRVSARCRPWEFHKRELVDVYLQIGGHMEEATRTGNDLPI</sequence>
<reference evidence="1 2" key="1">
    <citation type="submission" date="2024-07" db="EMBL/GenBank/DDBJ databases">
        <title>Section-level genome sequencing and comparative genomics of Aspergillus sections Usti and Cavernicolus.</title>
        <authorList>
            <consortium name="Lawrence Berkeley National Laboratory"/>
            <person name="Nybo J.L."/>
            <person name="Vesth T.C."/>
            <person name="Theobald S."/>
            <person name="Frisvad J.C."/>
            <person name="Larsen T.O."/>
            <person name="Kjaerboelling I."/>
            <person name="Rothschild-Mancinelli K."/>
            <person name="Lyhne E.K."/>
            <person name="Kogle M.E."/>
            <person name="Barry K."/>
            <person name="Clum A."/>
            <person name="Na H."/>
            <person name="Ledsgaard L."/>
            <person name="Lin J."/>
            <person name="Lipzen A."/>
            <person name="Kuo A."/>
            <person name="Riley R."/>
            <person name="Mondo S."/>
            <person name="LaButti K."/>
            <person name="Haridas S."/>
            <person name="Pangalinan J."/>
            <person name="Salamov A.A."/>
            <person name="Simmons B.A."/>
            <person name="Magnuson J.K."/>
            <person name="Chen J."/>
            <person name="Drula E."/>
            <person name="Henrissat B."/>
            <person name="Wiebenga A."/>
            <person name="Lubbers R.J."/>
            <person name="Gomes A.C."/>
            <person name="Macurrencykelacurrency M.R."/>
            <person name="Stajich J."/>
            <person name="Grigoriev I.V."/>
            <person name="Mortensen U.H."/>
            <person name="De vries R.P."/>
            <person name="Baker S.E."/>
            <person name="Andersen M.R."/>
        </authorList>
    </citation>
    <scope>NUCLEOTIDE SEQUENCE [LARGE SCALE GENOMIC DNA]</scope>
    <source>
        <strain evidence="1 2">CBS 756.74</strain>
    </source>
</reference>
<dbReference type="EMBL" id="JBFXLR010000046">
    <property type="protein sequence ID" value="KAL2843458.1"/>
    <property type="molecule type" value="Genomic_DNA"/>
</dbReference>
<comment type="caution">
    <text evidence="1">The sequence shown here is derived from an EMBL/GenBank/DDBJ whole genome shotgun (WGS) entry which is preliminary data.</text>
</comment>
<evidence type="ECO:0000313" key="1">
    <source>
        <dbReference type="EMBL" id="KAL2843458.1"/>
    </source>
</evidence>
<dbReference type="RefSeq" id="XP_070895636.1">
    <property type="nucleotide sequence ID" value="XM_071041234.1"/>
</dbReference>
<evidence type="ECO:0000313" key="2">
    <source>
        <dbReference type="Proteomes" id="UP001610444"/>
    </source>
</evidence>